<evidence type="ECO:0000313" key="1">
    <source>
        <dbReference type="Proteomes" id="UP000887580"/>
    </source>
</evidence>
<sequence length="457" mass="52023">MEGNDFITKKITFNKAGKWIININVDSNGIYTITTKEKRTSKNMLLPILTFSTNKSETSNVFELFPKLEEYDASINAVGIDFGTSECCAFVIRKHGPDGVVLDPITKLRTLSTYTTIDCKRLCGQIVFDRIEYNVQQTAFNIKRLLGKNVEEIVMDPLWSFNIINYYNQIALFGGSVGKNTYYSSSVEICSTVLCDIKSKIDEYQGCLLEDVVITIPSCYDERQKDATVDAAEIAEWKHVNLLSEPIAAAFAYSYEKEFPKNSMILLFDCGGGTTDICIGKVHNEKLQILCENGDFFIGGNDFDKILIDYFYEILKEKYNFDALNSTKKYRLMRKCREIKHFLSAHETDKLDVDDFIFDHDDVIPITRRIFEDLSDTLIVKAKNLIAETLAKTKVNYSDIQIVYQVGGGCRVPMIKRMLLEIFPNAIHECSVNPEWMVAKGAALYSYFLKTKNKIGK</sequence>
<organism evidence="1 2">
    <name type="scientific">Panagrolaimus sp. PS1159</name>
    <dbReference type="NCBI Taxonomy" id="55785"/>
    <lineage>
        <taxon>Eukaryota</taxon>
        <taxon>Metazoa</taxon>
        <taxon>Ecdysozoa</taxon>
        <taxon>Nematoda</taxon>
        <taxon>Chromadorea</taxon>
        <taxon>Rhabditida</taxon>
        <taxon>Tylenchina</taxon>
        <taxon>Panagrolaimomorpha</taxon>
        <taxon>Panagrolaimoidea</taxon>
        <taxon>Panagrolaimidae</taxon>
        <taxon>Panagrolaimus</taxon>
    </lineage>
</organism>
<dbReference type="WBParaSite" id="PS1159_v2.g1822.t1">
    <property type="protein sequence ID" value="PS1159_v2.g1822.t1"/>
    <property type="gene ID" value="PS1159_v2.g1822"/>
</dbReference>
<evidence type="ECO:0000313" key="2">
    <source>
        <dbReference type="WBParaSite" id="PS1159_v2.g1822.t1"/>
    </source>
</evidence>
<accession>A0AC35FM30</accession>
<proteinExistence type="predicted"/>
<dbReference type="Proteomes" id="UP000887580">
    <property type="component" value="Unplaced"/>
</dbReference>
<protein>
    <submittedName>
        <fullName evidence="2">Heat shock protein 70</fullName>
    </submittedName>
</protein>
<reference evidence="2" key="1">
    <citation type="submission" date="2022-11" db="UniProtKB">
        <authorList>
            <consortium name="WormBaseParasite"/>
        </authorList>
    </citation>
    <scope>IDENTIFICATION</scope>
</reference>
<name>A0AC35FM30_9BILA</name>